<evidence type="ECO:0000259" key="7">
    <source>
        <dbReference type="PROSITE" id="PS50011"/>
    </source>
</evidence>
<keyword evidence="9" id="KW-1185">Reference proteome</keyword>
<dbReference type="PROSITE" id="PS00107">
    <property type="entry name" value="PROTEIN_KINASE_ATP"/>
    <property type="match status" value="1"/>
</dbReference>
<evidence type="ECO:0000256" key="3">
    <source>
        <dbReference type="ARBA" id="ARBA00022777"/>
    </source>
</evidence>
<keyword evidence="2 5" id="KW-0547">Nucleotide-binding</keyword>
<feature type="binding site" evidence="5">
    <location>
        <position position="774"/>
    </location>
    <ligand>
        <name>ATP</name>
        <dbReference type="ChEBI" id="CHEBI:30616"/>
    </ligand>
</feature>
<evidence type="ECO:0000256" key="1">
    <source>
        <dbReference type="ARBA" id="ARBA00022679"/>
    </source>
</evidence>
<name>A0A8H7Q2J7_9FUNG</name>
<feature type="region of interest" description="Disordered" evidence="6">
    <location>
        <begin position="78"/>
        <end position="178"/>
    </location>
</feature>
<feature type="domain" description="Protein kinase" evidence="7">
    <location>
        <begin position="743"/>
        <end position="1011"/>
    </location>
</feature>
<evidence type="ECO:0000256" key="2">
    <source>
        <dbReference type="ARBA" id="ARBA00022741"/>
    </source>
</evidence>
<feature type="region of interest" description="Disordered" evidence="6">
    <location>
        <begin position="398"/>
        <end position="418"/>
    </location>
</feature>
<dbReference type="SUPFAM" id="SSF56112">
    <property type="entry name" value="Protein kinase-like (PK-like)"/>
    <property type="match status" value="1"/>
</dbReference>
<gene>
    <name evidence="8" type="ORF">INT44_009140</name>
</gene>
<dbReference type="GO" id="GO:0004672">
    <property type="term" value="F:protein kinase activity"/>
    <property type="evidence" value="ECO:0007669"/>
    <property type="project" value="InterPro"/>
</dbReference>
<dbReference type="PROSITE" id="PS50011">
    <property type="entry name" value="PROTEIN_KINASE_DOM"/>
    <property type="match status" value="1"/>
</dbReference>
<dbReference type="AlphaFoldDB" id="A0A8H7Q2J7"/>
<dbReference type="Gene3D" id="1.10.510.10">
    <property type="entry name" value="Transferase(Phosphotransferase) domain 1"/>
    <property type="match status" value="1"/>
</dbReference>
<dbReference type="Pfam" id="PF00069">
    <property type="entry name" value="Pkinase"/>
    <property type="match status" value="1"/>
</dbReference>
<dbReference type="InterPro" id="IPR011009">
    <property type="entry name" value="Kinase-like_dom_sf"/>
</dbReference>
<feature type="compositionally biased region" description="Polar residues" evidence="6">
    <location>
        <begin position="438"/>
        <end position="459"/>
    </location>
</feature>
<organism evidence="8 9">
    <name type="scientific">Umbelopsis vinacea</name>
    <dbReference type="NCBI Taxonomy" id="44442"/>
    <lineage>
        <taxon>Eukaryota</taxon>
        <taxon>Fungi</taxon>
        <taxon>Fungi incertae sedis</taxon>
        <taxon>Mucoromycota</taxon>
        <taxon>Mucoromycotina</taxon>
        <taxon>Umbelopsidomycetes</taxon>
        <taxon>Umbelopsidales</taxon>
        <taxon>Umbelopsidaceae</taxon>
        <taxon>Umbelopsis</taxon>
    </lineage>
</organism>
<dbReference type="PANTHER" id="PTHR48016">
    <property type="entry name" value="MAP KINASE KINASE KINASE SSK2-RELATED-RELATED"/>
    <property type="match status" value="1"/>
</dbReference>
<comment type="caution">
    <text evidence="8">The sequence shown here is derived from an EMBL/GenBank/DDBJ whole genome shotgun (WGS) entry which is preliminary data.</text>
</comment>
<feature type="compositionally biased region" description="Polar residues" evidence="6">
    <location>
        <begin position="502"/>
        <end position="520"/>
    </location>
</feature>
<dbReference type="GO" id="GO:0000165">
    <property type="term" value="P:MAPK cascade"/>
    <property type="evidence" value="ECO:0007669"/>
    <property type="project" value="UniProtKB-ARBA"/>
</dbReference>
<reference evidence="8" key="1">
    <citation type="submission" date="2020-12" db="EMBL/GenBank/DDBJ databases">
        <title>Metabolic potential, ecology and presence of endohyphal bacteria is reflected in genomic diversity of Mucoromycotina.</title>
        <authorList>
            <person name="Muszewska A."/>
            <person name="Okrasinska A."/>
            <person name="Steczkiewicz K."/>
            <person name="Drgas O."/>
            <person name="Orlowska M."/>
            <person name="Perlinska-Lenart U."/>
            <person name="Aleksandrzak-Piekarczyk T."/>
            <person name="Szatraj K."/>
            <person name="Zielenkiewicz U."/>
            <person name="Pilsyk S."/>
            <person name="Malc E."/>
            <person name="Mieczkowski P."/>
            <person name="Kruszewska J.S."/>
            <person name="Biernat P."/>
            <person name="Pawlowska J."/>
        </authorList>
    </citation>
    <scope>NUCLEOTIDE SEQUENCE</scope>
    <source>
        <strain evidence="8">WA0000051536</strain>
    </source>
</reference>
<feature type="compositionally biased region" description="Polar residues" evidence="6">
    <location>
        <begin position="553"/>
        <end position="578"/>
    </location>
</feature>
<dbReference type="SMART" id="SM00220">
    <property type="entry name" value="S_TKc"/>
    <property type="match status" value="1"/>
</dbReference>
<dbReference type="FunFam" id="1.10.510.10:FF:000182">
    <property type="entry name" value="MAP kinase kinase kinase mkh1"/>
    <property type="match status" value="1"/>
</dbReference>
<sequence>MKELPHLPAHPACLEDQMAEYTQARVTLWLDANGWSQVSPIFEADLQEFASSGLRLSLGDKRKLLYSIKSILHNDTSNMSAENLSSTGQYQSRGSPTSTRNMSYNEFETSRSNSSPEFPISHDPYGYGGSQTLRQRPANHKVNTTFPPSISSSQNATSPRHQYPPRTYGRADSSDPDFNRIKDYIPERTTSTPQHIHHFLEKLNYNLPQRRVPDTIERAAARNLQHLLGGGSYNMAENNNSSFTNPDERSINQFGASGHTSPPDWMDRLKYRQARRPAPQQQEKSLERRIQVTTDADTWFSLIVNELLDPITIKEAILARLNINPMEGPFEYIHENGPYPDSPLSDAELIHLCRMADRSASNRILVRAMAAQANQDIMASPVGGQFAISSNELWAISPNSPNGAHQRTNSDNYVNSAKSPSVATPSLWAIQPKKSVSTSLWATPPSSEPSSLGTRSGSGDSPRPLDGPTTPGKPVSFWATPPSSSYSDKRSDDEIFPMSAGGLNTTMSSNGLSANGMEQSSTVEAAVESLSLKSPRKDKKLQIQIPSIVANTSVESETSRSDYSPRQSPYLGSSTPTRQARRSSSSESSATTYDPFQPDRSEGHLKPPPNNENEFWGERPPLEVIAQNPDRYFDEQNLDREIIVDAPTPPSATNNRRGGANLVSRKSVRIKIQETHKPNRWQQAHNVLRTSNILRRKSTKMWGQKVVQVKPGMSIDQAPAPITPIKEEKTEVTNLPAPTKILYMMGKLIGKGSFGRVYHAVNLNAEPVEVIAVKQVEIPTTKSDLMNEHQRASIEALYHEISLLEGLDHENIVQYLGYDSNEAEGHLNIFLEYVAGGSITSCLSKFGPFKEPLVRHFTRQILQGLKYLHNKHILHRDIKGGNILVQEDGTCKISDFGLSKLNDQDEVYDQNSKMSLQGSIFWMAPEVVKNEPYSAKVDIWSLGCTVIEMYTGKRPWLDMTALAAVYSIGTCKSPPIPENMSEEGKDFLRLCFIIEPALRPTATVLLSHPFCQIDPNFVFQDYIVTGPN</sequence>
<dbReference type="GO" id="GO:0005524">
    <property type="term" value="F:ATP binding"/>
    <property type="evidence" value="ECO:0007669"/>
    <property type="project" value="UniProtKB-UniRule"/>
</dbReference>
<evidence type="ECO:0000256" key="4">
    <source>
        <dbReference type="ARBA" id="ARBA00022840"/>
    </source>
</evidence>
<keyword evidence="1" id="KW-0808">Transferase</keyword>
<evidence type="ECO:0000313" key="8">
    <source>
        <dbReference type="EMBL" id="KAG2184125.1"/>
    </source>
</evidence>
<dbReference type="InterPro" id="IPR017441">
    <property type="entry name" value="Protein_kinase_ATP_BS"/>
</dbReference>
<proteinExistence type="predicted"/>
<feature type="compositionally biased region" description="Polar residues" evidence="6">
    <location>
        <begin position="78"/>
        <end position="116"/>
    </location>
</feature>
<feature type="region of interest" description="Disordered" evidence="6">
    <location>
        <begin position="553"/>
        <end position="621"/>
    </location>
</feature>
<dbReference type="EMBL" id="JAEPRA010000006">
    <property type="protein sequence ID" value="KAG2184125.1"/>
    <property type="molecule type" value="Genomic_DNA"/>
</dbReference>
<evidence type="ECO:0000256" key="5">
    <source>
        <dbReference type="PROSITE-ProRule" id="PRU10141"/>
    </source>
</evidence>
<evidence type="ECO:0000313" key="9">
    <source>
        <dbReference type="Proteomes" id="UP000612746"/>
    </source>
</evidence>
<feature type="region of interest" description="Disordered" evidence="6">
    <location>
        <begin position="438"/>
        <end position="520"/>
    </location>
</feature>
<dbReference type="PROSITE" id="PS00108">
    <property type="entry name" value="PROTEIN_KINASE_ST"/>
    <property type="match status" value="1"/>
</dbReference>
<evidence type="ECO:0000256" key="6">
    <source>
        <dbReference type="SAM" id="MobiDB-lite"/>
    </source>
</evidence>
<dbReference type="InterPro" id="IPR050538">
    <property type="entry name" value="MAP_kinase_kinase_kinase"/>
</dbReference>
<dbReference type="InterPro" id="IPR000719">
    <property type="entry name" value="Prot_kinase_dom"/>
</dbReference>
<keyword evidence="3" id="KW-0418">Kinase</keyword>
<dbReference type="PANTHER" id="PTHR48016:SF48">
    <property type="entry name" value="SERINE_THREONINE-PROTEIN KINASE BCK1_SLK1_SSP31"/>
    <property type="match status" value="1"/>
</dbReference>
<feature type="compositionally biased region" description="Polar residues" evidence="6">
    <location>
        <begin position="141"/>
        <end position="160"/>
    </location>
</feature>
<accession>A0A8H7Q2J7</accession>
<protein>
    <recommendedName>
        <fullName evidence="7">Protein kinase domain-containing protein</fullName>
    </recommendedName>
</protein>
<keyword evidence="4 5" id="KW-0067">ATP-binding</keyword>
<dbReference type="InterPro" id="IPR008271">
    <property type="entry name" value="Ser/Thr_kinase_AS"/>
</dbReference>
<dbReference type="Proteomes" id="UP000612746">
    <property type="component" value="Unassembled WGS sequence"/>
</dbReference>
<dbReference type="OrthoDB" id="266718at2759"/>